<dbReference type="EMBL" id="BPLR01006794">
    <property type="protein sequence ID" value="GIY12445.1"/>
    <property type="molecule type" value="Genomic_DNA"/>
</dbReference>
<feature type="region of interest" description="Disordered" evidence="1">
    <location>
        <begin position="241"/>
        <end position="266"/>
    </location>
</feature>
<reference evidence="3 4" key="1">
    <citation type="submission" date="2021-06" db="EMBL/GenBank/DDBJ databases">
        <title>Caerostris extrusa draft genome.</title>
        <authorList>
            <person name="Kono N."/>
            <person name="Arakawa K."/>
        </authorList>
    </citation>
    <scope>NUCLEOTIDE SEQUENCE [LARGE SCALE GENOMIC DNA]</scope>
</reference>
<protein>
    <recommendedName>
        <fullName evidence="2">C2H2-type domain-containing protein</fullName>
    </recommendedName>
</protein>
<evidence type="ECO:0000259" key="2">
    <source>
        <dbReference type="PROSITE" id="PS00028"/>
    </source>
</evidence>
<dbReference type="PROSITE" id="PS00028">
    <property type="entry name" value="ZINC_FINGER_C2H2_1"/>
    <property type="match status" value="1"/>
</dbReference>
<dbReference type="Proteomes" id="UP001054945">
    <property type="component" value="Unassembled WGS sequence"/>
</dbReference>
<proteinExistence type="predicted"/>
<sequence>MSSLKCSAFEALDNFEACLTSPFSLVGALGNLEATNDCSFSPICHRTRNQLANREPKNVVCENDSSNVNDDSGADYQISENVFLEQEVVDHIGDILSHIPPHDYVVEEVALFPSDLEVRDFSLTPPFCPRFDFIKLSCLQCKRHFFSASGLENHLYAAHDIRLYTPDGIPLGTGHLPLADVVPPPELFLWVPPLTTKMCSVCSEFACTNLGLCGWQSCHHFLQPWAGRQLYSLPVCSMTPRRPGHTRPSRADGSRAGGDSTQSAFPPAKRVRNKITFKTDSDDPDVVSHVVLLPKKQTKKRAEETFPAFTAILLFAPGRAGTTIMWCTFLRKNSIDYTGLSATPIHRTLTTSCCPSPHFEISAAAYQRCFIKKTAFHFIFSPDYCTCTCT</sequence>
<dbReference type="InterPro" id="IPR013087">
    <property type="entry name" value="Znf_C2H2_type"/>
</dbReference>
<keyword evidence="4" id="KW-1185">Reference proteome</keyword>
<dbReference type="AlphaFoldDB" id="A0AAV4QT73"/>
<feature type="domain" description="C2H2-type" evidence="2">
    <location>
        <begin position="138"/>
        <end position="159"/>
    </location>
</feature>
<organism evidence="3 4">
    <name type="scientific">Caerostris extrusa</name>
    <name type="common">Bark spider</name>
    <name type="synonym">Caerostris bankana</name>
    <dbReference type="NCBI Taxonomy" id="172846"/>
    <lineage>
        <taxon>Eukaryota</taxon>
        <taxon>Metazoa</taxon>
        <taxon>Ecdysozoa</taxon>
        <taxon>Arthropoda</taxon>
        <taxon>Chelicerata</taxon>
        <taxon>Arachnida</taxon>
        <taxon>Araneae</taxon>
        <taxon>Araneomorphae</taxon>
        <taxon>Entelegynae</taxon>
        <taxon>Araneoidea</taxon>
        <taxon>Araneidae</taxon>
        <taxon>Caerostris</taxon>
    </lineage>
</organism>
<name>A0AAV4QT73_CAEEX</name>
<evidence type="ECO:0000256" key="1">
    <source>
        <dbReference type="SAM" id="MobiDB-lite"/>
    </source>
</evidence>
<gene>
    <name evidence="3" type="ORF">CEXT_179211</name>
</gene>
<comment type="caution">
    <text evidence="3">The sequence shown here is derived from an EMBL/GenBank/DDBJ whole genome shotgun (WGS) entry which is preliminary data.</text>
</comment>
<evidence type="ECO:0000313" key="3">
    <source>
        <dbReference type="EMBL" id="GIY12445.1"/>
    </source>
</evidence>
<accession>A0AAV4QT73</accession>
<evidence type="ECO:0000313" key="4">
    <source>
        <dbReference type="Proteomes" id="UP001054945"/>
    </source>
</evidence>